<feature type="transmembrane region" description="Helical" evidence="2">
    <location>
        <begin position="74"/>
        <end position="93"/>
    </location>
</feature>
<protein>
    <submittedName>
        <fullName evidence="3">Uncharacterized protein</fullName>
    </submittedName>
</protein>
<dbReference type="OrthoDB" id="3025457at2759"/>
<feature type="region of interest" description="Disordered" evidence="1">
    <location>
        <begin position="24"/>
        <end position="70"/>
    </location>
</feature>
<comment type="caution">
    <text evidence="3">The sequence shown here is derived from an EMBL/GenBank/DDBJ whole genome shotgun (WGS) entry which is preliminary data.</text>
</comment>
<dbReference type="EMBL" id="VDMD01000001">
    <property type="protein sequence ID" value="TRM70587.1"/>
    <property type="molecule type" value="Genomic_DNA"/>
</dbReference>
<evidence type="ECO:0000256" key="2">
    <source>
        <dbReference type="SAM" id="Phobius"/>
    </source>
</evidence>
<organism evidence="3 4">
    <name type="scientific">Schizophyllum amplum</name>
    <dbReference type="NCBI Taxonomy" id="97359"/>
    <lineage>
        <taxon>Eukaryota</taxon>
        <taxon>Fungi</taxon>
        <taxon>Dikarya</taxon>
        <taxon>Basidiomycota</taxon>
        <taxon>Agaricomycotina</taxon>
        <taxon>Agaricomycetes</taxon>
        <taxon>Agaricomycetidae</taxon>
        <taxon>Agaricales</taxon>
        <taxon>Schizophyllaceae</taxon>
        <taxon>Schizophyllum</taxon>
    </lineage>
</organism>
<name>A0A550D0M4_9AGAR</name>
<feature type="compositionally biased region" description="Low complexity" evidence="1">
    <location>
        <begin position="49"/>
        <end position="61"/>
    </location>
</feature>
<evidence type="ECO:0000256" key="1">
    <source>
        <dbReference type="SAM" id="MobiDB-lite"/>
    </source>
</evidence>
<keyword evidence="2" id="KW-0472">Membrane</keyword>
<evidence type="ECO:0000313" key="4">
    <source>
        <dbReference type="Proteomes" id="UP000320762"/>
    </source>
</evidence>
<dbReference type="Proteomes" id="UP000320762">
    <property type="component" value="Unassembled WGS sequence"/>
</dbReference>
<keyword evidence="2" id="KW-1133">Transmembrane helix</keyword>
<gene>
    <name evidence="3" type="ORF">BD626DRAFT_449188</name>
</gene>
<evidence type="ECO:0000313" key="3">
    <source>
        <dbReference type="EMBL" id="TRM70587.1"/>
    </source>
</evidence>
<reference evidence="3 4" key="1">
    <citation type="journal article" date="2019" name="New Phytol.">
        <title>Comparative genomics reveals unique wood-decay strategies and fruiting body development in the Schizophyllaceae.</title>
        <authorList>
            <person name="Almasi E."/>
            <person name="Sahu N."/>
            <person name="Krizsan K."/>
            <person name="Balint B."/>
            <person name="Kovacs G.M."/>
            <person name="Kiss B."/>
            <person name="Cseklye J."/>
            <person name="Drula E."/>
            <person name="Henrissat B."/>
            <person name="Nagy I."/>
            <person name="Chovatia M."/>
            <person name="Adam C."/>
            <person name="LaButti K."/>
            <person name="Lipzen A."/>
            <person name="Riley R."/>
            <person name="Grigoriev I.V."/>
            <person name="Nagy L.G."/>
        </authorList>
    </citation>
    <scope>NUCLEOTIDE SEQUENCE [LARGE SCALE GENOMIC DNA]</scope>
    <source>
        <strain evidence="3 4">NL-1724</strain>
    </source>
</reference>
<keyword evidence="4" id="KW-1185">Reference proteome</keyword>
<feature type="compositionally biased region" description="Polar residues" evidence="1">
    <location>
        <begin position="24"/>
        <end position="41"/>
    </location>
</feature>
<keyword evidence="2" id="KW-0812">Transmembrane</keyword>
<accession>A0A550D0M4</accession>
<sequence length="235" mass="24966">MTTLVRAAAAARRAPALPRALCASTLSPHSSTGSEPVSQRSFSRDEQRPQAAPTAPSAAHSSEPRGRSRGRRTLLTASLAAFIPLALFGTWHISSFSSAQDAYAALSDADADFSRSSGNATIAAEIQHVRRCLCACFGEQAVAGAFDAPANMLQHLTNEPAARSPELDAAIALIRALRVEIGTQVRSAGAADSASERRSIIRALENSMQERVLELKTRCAAAINSWTENMHEDGR</sequence>
<dbReference type="AlphaFoldDB" id="A0A550D0M4"/>
<proteinExistence type="predicted"/>